<comment type="caution">
    <text evidence="8">The sequence shown here is derived from an EMBL/GenBank/DDBJ whole genome shotgun (WGS) entry which is preliminary data.</text>
</comment>
<dbReference type="InterPro" id="IPR050367">
    <property type="entry name" value="APC_superfamily"/>
</dbReference>
<keyword evidence="9" id="KW-1185">Reference proteome</keyword>
<evidence type="ECO:0000256" key="6">
    <source>
        <dbReference type="SAM" id="Phobius"/>
    </source>
</evidence>
<reference evidence="9" key="1">
    <citation type="journal article" date="2019" name="Int. J. Syst. Evol. Microbiol.">
        <title>The Global Catalogue of Microorganisms (GCM) 10K type strain sequencing project: providing services to taxonomists for standard genome sequencing and annotation.</title>
        <authorList>
            <consortium name="The Broad Institute Genomics Platform"/>
            <consortium name="The Broad Institute Genome Sequencing Center for Infectious Disease"/>
            <person name="Wu L."/>
            <person name="Ma J."/>
        </authorList>
    </citation>
    <scope>NUCLEOTIDE SEQUENCE [LARGE SCALE GENOMIC DNA]</scope>
    <source>
        <strain evidence="9">JCM 4147</strain>
    </source>
</reference>
<feature type="transmembrane region" description="Helical" evidence="6">
    <location>
        <begin position="46"/>
        <end position="71"/>
    </location>
</feature>
<evidence type="ECO:0000256" key="2">
    <source>
        <dbReference type="ARBA" id="ARBA00022692"/>
    </source>
</evidence>
<feature type="transmembrane region" description="Helical" evidence="6">
    <location>
        <begin position="157"/>
        <end position="178"/>
    </location>
</feature>
<feature type="transmembrane region" description="Helical" evidence="6">
    <location>
        <begin position="121"/>
        <end position="145"/>
    </location>
</feature>
<evidence type="ECO:0000256" key="4">
    <source>
        <dbReference type="ARBA" id="ARBA00023136"/>
    </source>
</evidence>
<dbReference type="Proteomes" id="UP001596200">
    <property type="component" value="Unassembled WGS sequence"/>
</dbReference>
<dbReference type="InterPro" id="IPR004841">
    <property type="entry name" value="AA-permease/SLC12A_dom"/>
</dbReference>
<feature type="transmembrane region" description="Helical" evidence="6">
    <location>
        <begin position="394"/>
        <end position="421"/>
    </location>
</feature>
<keyword evidence="4 6" id="KW-0472">Membrane</keyword>
<feature type="transmembrane region" description="Helical" evidence="6">
    <location>
        <begin position="225"/>
        <end position="249"/>
    </location>
</feature>
<feature type="transmembrane region" description="Helical" evidence="6">
    <location>
        <begin position="467"/>
        <end position="487"/>
    </location>
</feature>
<gene>
    <name evidence="8" type="ORF">ACFP1B_12350</name>
</gene>
<feature type="transmembrane region" description="Helical" evidence="6">
    <location>
        <begin position="319"/>
        <end position="343"/>
    </location>
</feature>
<keyword evidence="3 6" id="KW-1133">Transmembrane helix</keyword>
<evidence type="ECO:0000256" key="1">
    <source>
        <dbReference type="ARBA" id="ARBA00004141"/>
    </source>
</evidence>
<feature type="transmembrane region" description="Helical" evidence="6">
    <location>
        <begin position="433"/>
        <end position="455"/>
    </location>
</feature>
<feature type="transmembrane region" description="Helical" evidence="6">
    <location>
        <begin position="77"/>
        <end position="100"/>
    </location>
</feature>
<feature type="domain" description="Amino acid permease/ SLC12A" evidence="7">
    <location>
        <begin position="46"/>
        <end position="489"/>
    </location>
</feature>
<comment type="subcellular location">
    <subcellularLocation>
        <location evidence="1">Membrane</location>
        <topology evidence="1">Multi-pass membrane protein</topology>
    </subcellularLocation>
</comment>
<evidence type="ECO:0000313" key="9">
    <source>
        <dbReference type="Proteomes" id="UP001596200"/>
    </source>
</evidence>
<dbReference type="PANTHER" id="PTHR42770">
    <property type="entry name" value="AMINO ACID TRANSPORTER-RELATED"/>
    <property type="match status" value="1"/>
</dbReference>
<name>A0ABW1GHH5_9ACTN</name>
<feature type="transmembrane region" description="Helical" evidence="6">
    <location>
        <begin position="185"/>
        <end position="205"/>
    </location>
</feature>
<feature type="compositionally biased region" description="Low complexity" evidence="5">
    <location>
        <begin position="15"/>
        <end position="24"/>
    </location>
</feature>
<proteinExistence type="predicted"/>
<keyword evidence="2 6" id="KW-0812">Transmembrane</keyword>
<dbReference type="PIRSF" id="PIRSF006060">
    <property type="entry name" value="AA_transporter"/>
    <property type="match status" value="1"/>
</dbReference>
<protein>
    <submittedName>
        <fullName evidence="8">APC family permease</fullName>
    </submittedName>
</protein>
<evidence type="ECO:0000259" key="7">
    <source>
        <dbReference type="Pfam" id="PF00324"/>
    </source>
</evidence>
<dbReference type="RefSeq" id="WP_344510431.1">
    <property type="nucleotide sequence ID" value="NZ_BAAATU010000015.1"/>
</dbReference>
<evidence type="ECO:0000256" key="5">
    <source>
        <dbReference type="SAM" id="MobiDB-lite"/>
    </source>
</evidence>
<feature type="transmembrane region" description="Helical" evidence="6">
    <location>
        <begin position="261"/>
        <end position="282"/>
    </location>
</feature>
<dbReference type="Gene3D" id="1.20.1740.10">
    <property type="entry name" value="Amino acid/polyamine transporter I"/>
    <property type="match status" value="1"/>
</dbReference>
<feature type="transmembrane region" description="Helical" evidence="6">
    <location>
        <begin position="364"/>
        <end position="388"/>
    </location>
</feature>
<dbReference type="Pfam" id="PF00324">
    <property type="entry name" value="AA_permease"/>
    <property type="match status" value="1"/>
</dbReference>
<feature type="region of interest" description="Disordered" evidence="5">
    <location>
        <begin position="1"/>
        <end position="34"/>
    </location>
</feature>
<dbReference type="EMBL" id="JBHSPU010000013">
    <property type="protein sequence ID" value="MFC5914214.1"/>
    <property type="molecule type" value="Genomic_DNA"/>
</dbReference>
<sequence length="506" mass="52231">MTQPSTAVPPPASPSSPSSSGLPDAGPPSGGPAGSLAKGQIGTFDLVFFVVAAAAPLTVLAGVAPFAIGIGGPGTPLGYLVSGALLVLFAAGFTAMSRYVRNAGAFYAYVARGLGRTLGVATAYLATLSYNLVAPGVAAGFGYFASTTLSDLTGAELPWWPLSTLCVLGTGVLGWLRVTLSAKVLGVALVLEVLVLLVMDVGVLADRGTAALDLTSFDPSVLASSGGMAGMFVLVIGAFTGFEATAIYAEEARDPERTVPRATFVAIGFLALFYAVGVWILMGSFGTDESVSMARSSDGPQLTFHAADRFVGPWLADSMHVLIVVSAFAATLAFHNAAARYLYALGREGLLPRRLGRVSPRQGSPVTAVVAQTAFGLVIVGGGALIGADPYSEIFLWTNSTGVLGIMIMQALAALAVCFFFRRDRCGMSVWRVAVAPLIAFVGLAVLSVLATLHFDLLTGRTGAVNAALLVPLPVVLVAGIVVALRIRRTDPGRYARLTEVDVERD</sequence>
<organism evidence="8 9">
    <name type="scientific">Streptomyces pulveraceus</name>
    <dbReference type="NCBI Taxonomy" id="68258"/>
    <lineage>
        <taxon>Bacteria</taxon>
        <taxon>Bacillati</taxon>
        <taxon>Actinomycetota</taxon>
        <taxon>Actinomycetes</taxon>
        <taxon>Kitasatosporales</taxon>
        <taxon>Streptomycetaceae</taxon>
        <taxon>Streptomyces</taxon>
    </lineage>
</organism>
<evidence type="ECO:0000313" key="8">
    <source>
        <dbReference type="EMBL" id="MFC5914214.1"/>
    </source>
</evidence>
<evidence type="ECO:0000256" key="3">
    <source>
        <dbReference type="ARBA" id="ARBA00022989"/>
    </source>
</evidence>
<dbReference type="PANTHER" id="PTHR42770:SF16">
    <property type="entry name" value="AMINO ACID PERMEASE"/>
    <property type="match status" value="1"/>
</dbReference>
<accession>A0ABW1GHH5</accession>